<gene>
    <name evidence="3" type="ORF">ACHAW5_001133</name>
</gene>
<keyword evidence="2" id="KW-0472">Membrane</keyword>
<keyword evidence="4" id="KW-1185">Reference proteome</keyword>
<comment type="similarity">
    <text evidence="1">Belongs to the DP1 family.</text>
</comment>
<evidence type="ECO:0000313" key="4">
    <source>
        <dbReference type="Proteomes" id="UP001530315"/>
    </source>
</evidence>
<reference evidence="3 4" key="1">
    <citation type="submission" date="2024-10" db="EMBL/GenBank/DDBJ databases">
        <title>Updated reference genomes for cyclostephanoid diatoms.</title>
        <authorList>
            <person name="Roberts W.R."/>
            <person name="Alverson A.J."/>
        </authorList>
    </citation>
    <scope>NUCLEOTIDE SEQUENCE [LARGE SCALE GENOMIC DNA]</scope>
    <source>
        <strain evidence="3 4">AJA276-08</strain>
    </source>
</reference>
<organism evidence="3 4">
    <name type="scientific">Stephanodiscus triporus</name>
    <dbReference type="NCBI Taxonomy" id="2934178"/>
    <lineage>
        <taxon>Eukaryota</taxon>
        <taxon>Sar</taxon>
        <taxon>Stramenopiles</taxon>
        <taxon>Ochrophyta</taxon>
        <taxon>Bacillariophyta</taxon>
        <taxon>Coscinodiscophyceae</taxon>
        <taxon>Thalassiosirophycidae</taxon>
        <taxon>Stephanodiscales</taxon>
        <taxon>Stephanodiscaceae</taxon>
        <taxon>Stephanodiscus</taxon>
    </lineage>
</organism>
<feature type="transmembrane region" description="Helical" evidence="2">
    <location>
        <begin position="41"/>
        <end position="59"/>
    </location>
</feature>
<dbReference type="Pfam" id="PF03134">
    <property type="entry name" value="TB2_DP1_HVA22"/>
    <property type="match status" value="1"/>
</dbReference>
<evidence type="ECO:0008006" key="5">
    <source>
        <dbReference type="Google" id="ProtNLM"/>
    </source>
</evidence>
<keyword evidence="2" id="KW-0812">Transmembrane</keyword>
<evidence type="ECO:0000313" key="3">
    <source>
        <dbReference type="EMBL" id="KAL3802412.1"/>
    </source>
</evidence>
<dbReference type="PANTHER" id="PTHR12300">
    <property type="entry name" value="HVA22-LIKE PROTEINS"/>
    <property type="match status" value="1"/>
</dbReference>
<feature type="transmembrane region" description="Helical" evidence="2">
    <location>
        <begin position="93"/>
        <end position="113"/>
    </location>
</feature>
<sequence>MANPQVQQMIQKVDELLAAYPTLFQYDKLRDLEKKTGQPKVYFFVGIVSLIFSAIYALGGMKLMTDLFGFAYPAYMSFKAIESSEIIDDTQWLTYWVVFGFFSIAENVMSFLIEWIPFYYMIKCAFFLWLYHPKFLGAGLVYKQVIKPYVMPALERTQPPKKQE</sequence>
<dbReference type="GO" id="GO:0016020">
    <property type="term" value="C:membrane"/>
    <property type="evidence" value="ECO:0007669"/>
    <property type="project" value="UniProtKB-SubCell"/>
</dbReference>
<comment type="subcellular location">
    <subcellularLocation>
        <location evidence="1">Membrane</location>
        <topology evidence="1">Multi-pass membrane protein</topology>
    </subcellularLocation>
</comment>
<name>A0ABD3QQC0_9STRA</name>
<evidence type="ECO:0000256" key="2">
    <source>
        <dbReference type="SAM" id="Phobius"/>
    </source>
</evidence>
<dbReference type="Proteomes" id="UP001530315">
    <property type="component" value="Unassembled WGS sequence"/>
</dbReference>
<dbReference type="EMBL" id="JALLAZ020000147">
    <property type="protein sequence ID" value="KAL3802412.1"/>
    <property type="molecule type" value="Genomic_DNA"/>
</dbReference>
<protein>
    <recommendedName>
        <fullName evidence="5">Protein YOP1</fullName>
    </recommendedName>
</protein>
<dbReference type="AlphaFoldDB" id="A0ABD3QQC0"/>
<accession>A0ABD3QQC0</accession>
<keyword evidence="2" id="KW-1133">Transmembrane helix</keyword>
<dbReference type="InterPro" id="IPR004345">
    <property type="entry name" value="TB2_DP1_HVA22"/>
</dbReference>
<dbReference type="PANTHER" id="PTHR12300:SF187">
    <property type="entry name" value="RECEPTOR EXPRESSION-ENHANCING PROTEIN"/>
    <property type="match status" value="1"/>
</dbReference>
<evidence type="ECO:0000256" key="1">
    <source>
        <dbReference type="RuleBase" id="RU362006"/>
    </source>
</evidence>
<comment type="caution">
    <text evidence="3">The sequence shown here is derived from an EMBL/GenBank/DDBJ whole genome shotgun (WGS) entry which is preliminary data.</text>
</comment>
<proteinExistence type="inferred from homology"/>